<keyword evidence="12" id="KW-1185">Reference proteome</keyword>
<evidence type="ECO:0000256" key="5">
    <source>
        <dbReference type="ARBA" id="ARBA00022784"/>
    </source>
</evidence>
<evidence type="ECO:0000256" key="8">
    <source>
        <dbReference type="ARBA" id="ARBA00023004"/>
    </source>
</evidence>
<reference evidence="11 12" key="1">
    <citation type="submission" date="2024-04" db="EMBL/GenBank/DDBJ databases">
        <authorList>
            <consortium name="Genoscope - CEA"/>
            <person name="William W."/>
        </authorList>
    </citation>
    <scope>NUCLEOTIDE SEQUENCE [LARGE SCALE GENOMIC DNA]</scope>
</reference>
<dbReference type="PANTHER" id="PTHR12918:SF1">
    <property type="entry name" value="CYSTEINE DIOXYGENASE TYPE 1"/>
    <property type="match status" value="1"/>
</dbReference>
<comment type="caution">
    <text evidence="11">The sequence shown here is derived from an EMBL/GenBank/DDBJ whole genome shotgun (WGS) entry which is preliminary data.</text>
</comment>
<accession>A0AAV2H9F9</accession>
<dbReference type="GO" id="GO:0019448">
    <property type="term" value="P:L-cysteine catabolic process"/>
    <property type="evidence" value="ECO:0007669"/>
    <property type="project" value="TreeGrafter"/>
</dbReference>
<comment type="similarity">
    <text evidence="2 10">Belongs to the cysteine dioxygenase family.</text>
</comment>
<evidence type="ECO:0000256" key="7">
    <source>
        <dbReference type="ARBA" id="ARBA00023002"/>
    </source>
</evidence>
<dbReference type="GO" id="GO:0042412">
    <property type="term" value="P:taurine biosynthetic process"/>
    <property type="evidence" value="ECO:0007669"/>
    <property type="project" value="UniProtKB-UniRule"/>
</dbReference>
<feature type="binding site" evidence="9">
    <location>
        <position position="89"/>
    </location>
    <ligand>
        <name>Fe cation</name>
        <dbReference type="ChEBI" id="CHEBI:24875"/>
        <note>catalytic</note>
    </ligand>
</feature>
<name>A0AAV2H9F9_LYMST</name>
<dbReference type="Pfam" id="PF05995">
    <property type="entry name" value="CDO_I"/>
    <property type="match status" value="1"/>
</dbReference>
<feature type="binding site" evidence="9">
    <location>
        <position position="87"/>
    </location>
    <ligand>
        <name>Fe cation</name>
        <dbReference type="ChEBI" id="CHEBI:24875"/>
        <note>catalytic</note>
    </ligand>
</feature>
<organism evidence="11 12">
    <name type="scientific">Lymnaea stagnalis</name>
    <name type="common">Great pond snail</name>
    <name type="synonym">Helix stagnalis</name>
    <dbReference type="NCBI Taxonomy" id="6523"/>
    <lineage>
        <taxon>Eukaryota</taxon>
        <taxon>Metazoa</taxon>
        <taxon>Spiralia</taxon>
        <taxon>Lophotrochozoa</taxon>
        <taxon>Mollusca</taxon>
        <taxon>Gastropoda</taxon>
        <taxon>Heterobranchia</taxon>
        <taxon>Euthyneura</taxon>
        <taxon>Panpulmonata</taxon>
        <taxon>Hygrophila</taxon>
        <taxon>Lymnaeoidea</taxon>
        <taxon>Lymnaeidae</taxon>
        <taxon>Lymnaea</taxon>
    </lineage>
</organism>
<evidence type="ECO:0000256" key="10">
    <source>
        <dbReference type="RuleBase" id="RU366010"/>
    </source>
</evidence>
<dbReference type="CDD" id="cd10548">
    <property type="entry name" value="cupin_CDO"/>
    <property type="match status" value="1"/>
</dbReference>
<dbReference type="PANTHER" id="PTHR12918">
    <property type="entry name" value="CYSTEINE DIOXYGENASE"/>
    <property type="match status" value="1"/>
</dbReference>
<dbReference type="GO" id="GO:0017172">
    <property type="term" value="F:cysteine dioxygenase activity"/>
    <property type="evidence" value="ECO:0007669"/>
    <property type="project" value="UniProtKB-UniRule"/>
</dbReference>
<evidence type="ECO:0000256" key="9">
    <source>
        <dbReference type="PIRSR" id="PIRSR610300-51"/>
    </source>
</evidence>
<sequence length="197" mass="23262">MADNQVNNSFGDLMELIGFDRTSQQTDIMEICRKFLGNLTLNPTILDRMSVFNDEEKKCERIAQISVDERFNMMLLRWQPGVANVLHDHSNSRAYFKVLRGRVKEVHYNYDVSRPQGERLRDRASLTINEGEMNDLDNFRDYHRVFNVGDRVAVTIHIYIPPLRMCRCINQETEDITDVWMDENARGKLYVYEAYRD</sequence>
<proteinExistence type="inferred from homology"/>
<gene>
    <name evidence="11" type="ORF">GSLYS_00004152001</name>
</gene>
<dbReference type="InterPro" id="IPR014710">
    <property type="entry name" value="RmlC-like_jellyroll"/>
</dbReference>
<keyword evidence="7 10" id="KW-0560">Oxidoreductase</keyword>
<evidence type="ECO:0000313" key="12">
    <source>
        <dbReference type="Proteomes" id="UP001497497"/>
    </source>
</evidence>
<keyword evidence="4 9" id="KW-0479">Metal-binding</keyword>
<feature type="binding site" evidence="9">
    <location>
        <position position="143"/>
    </location>
    <ligand>
        <name>Fe cation</name>
        <dbReference type="ChEBI" id="CHEBI:24875"/>
        <note>catalytic</note>
    </ligand>
</feature>
<dbReference type="Gene3D" id="2.60.120.10">
    <property type="entry name" value="Jelly Rolls"/>
    <property type="match status" value="1"/>
</dbReference>
<evidence type="ECO:0000256" key="2">
    <source>
        <dbReference type="ARBA" id="ARBA00006622"/>
    </source>
</evidence>
<evidence type="ECO:0000256" key="3">
    <source>
        <dbReference type="ARBA" id="ARBA00013133"/>
    </source>
</evidence>
<comment type="catalytic activity">
    <reaction evidence="10">
        <text>L-cysteine + O2 = 3-sulfino-L-alanine + H(+)</text>
        <dbReference type="Rhea" id="RHEA:20441"/>
        <dbReference type="ChEBI" id="CHEBI:15378"/>
        <dbReference type="ChEBI" id="CHEBI:15379"/>
        <dbReference type="ChEBI" id="CHEBI:35235"/>
        <dbReference type="ChEBI" id="CHEBI:61085"/>
        <dbReference type="EC" id="1.13.11.20"/>
    </reaction>
</comment>
<dbReference type="GO" id="GO:0008198">
    <property type="term" value="F:ferrous iron binding"/>
    <property type="evidence" value="ECO:0007669"/>
    <property type="project" value="TreeGrafter"/>
</dbReference>
<comment type="cofactor">
    <cofactor evidence="10">
        <name>Fe cation</name>
        <dbReference type="ChEBI" id="CHEBI:24875"/>
    </cofactor>
    <text evidence="10">Binds 1 Fe cation per subunit.</text>
</comment>
<dbReference type="EMBL" id="CAXITT010000060">
    <property type="protein sequence ID" value="CAL1530019.1"/>
    <property type="molecule type" value="Genomic_DNA"/>
</dbReference>
<evidence type="ECO:0000313" key="11">
    <source>
        <dbReference type="EMBL" id="CAL1530019.1"/>
    </source>
</evidence>
<dbReference type="AlphaFoldDB" id="A0AAV2H9F9"/>
<evidence type="ECO:0000256" key="4">
    <source>
        <dbReference type="ARBA" id="ARBA00022723"/>
    </source>
</evidence>
<keyword evidence="5" id="KW-0883">Thioether bond</keyword>
<evidence type="ECO:0000256" key="6">
    <source>
        <dbReference type="ARBA" id="ARBA00022964"/>
    </source>
</evidence>
<dbReference type="SUPFAM" id="SSF51182">
    <property type="entry name" value="RmlC-like cupins"/>
    <property type="match status" value="1"/>
</dbReference>
<dbReference type="EC" id="1.13.11.20" evidence="3 10"/>
<dbReference type="InterPro" id="IPR011051">
    <property type="entry name" value="RmlC_Cupin_sf"/>
</dbReference>
<evidence type="ECO:0000256" key="1">
    <source>
        <dbReference type="ARBA" id="ARBA00004759"/>
    </source>
</evidence>
<dbReference type="InterPro" id="IPR010300">
    <property type="entry name" value="CDO_1"/>
</dbReference>
<keyword evidence="6 10" id="KW-0223">Dioxygenase</keyword>
<protein>
    <recommendedName>
        <fullName evidence="3 10">Cysteine dioxygenase</fullName>
        <ecNumber evidence="3 10">1.13.11.20</ecNumber>
    </recommendedName>
</protein>
<dbReference type="Proteomes" id="UP001497497">
    <property type="component" value="Unassembled WGS sequence"/>
</dbReference>
<keyword evidence="8 9" id="KW-0408">Iron</keyword>
<comment type="pathway">
    <text evidence="1 10">Organosulfur biosynthesis; taurine biosynthesis; hypotaurine from L-cysteine: step 1/2.</text>
</comment>